<dbReference type="InterPro" id="IPR000531">
    <property type="entry name" value="Beta-barrel_TonB"/>
</dbReference>
<dbReference type="GO" id="GO:0006826">
    <property type="term" value="P:iron ion transport"/>
    <property type="evidence" value="ECO:0007669"/>
    <property type="project" value="UniProtKB-KW"/>
</dbReference>
<evidence type="ECO:0000256" key="7">
    <source>
        <dbReference type="ARBA" id="ARBA00023065"/>
    </source>
</evidence>
<dbReference type="Pfam" id="PF00593">
    <property type="entry name" value="TonB_dep_Rec_b-barrel"/>
    <property type="match status" value="1"/>
</dbReference>
<keyword evidence="4" id="KW-0410">Iron transport</keyword>
<reference evidence="16 17" key="1">
    <citation type="submission" date="2018-07" db="EMBL/GenBank/DDBJ databases">
        <title>Genomic and Epidemiologic Investigation of an Indolent Hospital Outbreak.</title>
        <authorList>
            <person name="Johnson R.C."/>
            <person name="Deming C."/>
            <person name="Conlan S."/>
            <person name="Zellmer C.J."/>
            <person name="Michelin A.V."/>
            <person name="Lee-Lin S."/>
            <person name="Thomas P.J."/>
            <person name="Park M."/>
            <person name="Weingarten R.A."/>
            <person name="Less J."/>
            <person name="Dekker J.P."/>
            <person name="Frank K.M."/>
            <person name="Musser K.A."/>
            <person name="Mcquiston J.R."/>
            <person name="Henderson D.K."/>
            <person name="Lau A.F."/>
            <person name="Palmore T.N."/>
            <person name="Segre J.A."/>
        </authorList>
    </citation>
    <scope>NUCLEOTIDE SEQUENCE [LARGE SCALE GENOMIC DNA]</scope>
    <source>
        <strain evidence="16 17">SK-NIH.Env10_0317</strain>
    </source>
</reference>
<keyword evidence="9 11" id="KW-0472">Membrane</keyword>
<keyword evidence="5 11" id="KW-0812">Transmembrane</keyword>
<accession>A0AAJ4S2Z3</accession>
<evidence type="ECO:0000256" key="11">
    <source>
        <dbReference type="PROSITE-ProRule" id="PRU01360"/>
    </source>
</evidence>
<dbReference type="InterPro" id="IPR036942">
    <property type="entry name" value="Beta-barrel_TonB_sf"/>
</dbReference>
<evidence type="ECO:0000256" key="1">
    <source>
        <dbReference type="ARBA" id="ARBA00004571"/>
    </source>
</evidence>
<sequence>MASGVTAARVRMASAGSALAIALTALPASAQDQATETAAQREDEIVVTAQKRTERLQDVPISITVVSPELLESTNARNFAELQGVVPGVFFHGNSGGGRTYITLRGATGLALNTGDEPVAVYVDDIYIARGVTVGMSDLLDMGGIEIVRGPQGTLQGRNATAGAILIRSADPTDELSGYLNMSIADPLEFRTQGAISGSLGNGFTARVAAGYVKDRGWAYNPVINAHIGGAESFQSRLVLRYDAGNFRARVVGDYSWTNNQPAIFRYASTNFSSLPTGALIPTGTATPNAPLSPADRKAIFEDNIIALNPGTDTTVRTGGIAAKMEYSLGDVDLISVTGWRRAVVRGINDSDGLATARMGYNQNNAESSQVSQELRLQSSGSRRFSWILGLYFFDENQYYDDDIYNLRFSLPTNTVTKYRGNLYTTSYAAFADATFRLTEQFHIIGGIRYTHDDKKLDAVIRPTNLDTNVTTNTLYSPPAETWTDTSYRAKLVYQPSRDLMFFAGYGRGFRAGGYNPFAVQPSYQPEINKSWEVGAKGSLLDRALNFSFAAFLSDYSNLQLRAGVPTGGAIITNAAEARIKGIELELVARPGPKTRLTGNLAYTDAEFTSFPTARDTLDRPVDATGNKVPRTPEWQFFVQAEQDFAVGGDLLLTAEANYRWRDKIYFFFTDQNVQPWQDPANGELGARLTLKPADERWSFSLFGTNLTNARIINTAAVTFSYPQVGLNKPRVVGASAAFKF</sequence>
<dbReference type="PANTHER" id="PTHR32552">
    <property type="entry name" value="FERRICHROME IRON RECEPTOR-RELATED"/>
    <property type="match status" value="1"/>
</dbReference>
<dbReference type="Gene3D" id="2.40.170.20">
    <property type="entry name" value="TonB-dependent receptor, beta-barrel domain"/>
    <property type="match status" value="1"/>
</dbReference>
<dbReference type="GO" id="GO:0009279">
    <property type="term" value="C:cell outer membrane"/>
    <property type="evidence" value="ECO:0007669"/>
    <property type="project" value="UniProtKB-SubCell"/>
</dbReference>
<evidence type="ECO:0000256" key="13">
    <source>
        <dbReference type="SAM" id="SignalP"/>
    </source>
</evidence>
<organism evidence="16 17">
    <name type="scientific">Sphingomonas koreensis</name>
    <dbReference type="NCBI Taxonomy" id="93064"/>
    <lineage>
        <taxon>Bacteria</taxon>
        <taxon>Pseudomonadati</taxon>
        <taxon>Pseudomonadota</taxon>
        <taxon>Alphaproteobacteria</taxon>
        <taxon>Sphingomonadales</taxon>
        <taxon>Sphingomonadaceae</taxon>
        <taxon>Sphingomonas</taxon>
    </lineage>
</organism>
<evidence type="ECO:0000256" key="2">
    <source>
        <dbReference type="ARBA" id="ARBA00022448"/>
    </source>
</evidence>
<evidence type="ECO:0000259" key="14">
    <source>
        <dbReference type="Pfam" id="PF00593"/>
    </source>
</evidence>
<name>A0AAJ4S2Z3_9SPHN</name>
<evidence type="ECO:0000256" key="10">
    <source>
        <dbReference type="ARBA" id="ARBA00023237"/>
    </source>
</evidence>
<feature type="domain" description="TonB-dependent receptor plug" evidence="15">
    <location>
        <begin position="56"/>
        <end position="164"/>
    </location>
</feature>
<keyword evidence="10 11" id="KW-0998">Cell outer membrane</keyword>
<dbReference type="GeneID" id="44131074"/>
<comment type="similarity">
    <text evidence="11 12">Belongs to the TonB-dependent receptor family.</text>
</comment>
<dbReference type="InterPro" id="IPR012910">
    <property type="entry name" value="Plug_dom"/>
</dbReference>
<dbReference type="AlphaFoldDB" id="A0AAJ4S2Z3"/>
<evidence type="ECO:0000256" key="3">
    <source>
        <dbReference type="ARBA" id="ARBA00022452"/>
    </source>
</evidence>
<comment type="caution">
    <text evidence="16">The sequence shown here is derived from an EMBL/GenBank/DDBJ whole genome shotgun (WGS) entry which is preliminary data.</text>
</comment>
<proteinExistence type="inferred from homology"/>
<evidence type="ECO:0000256" key="6">
    <source>
        <dbReference type="ARBA" id="ARBA00023004"/>
    </source>
</evidence>
<keyword evidence="16" id="KW-0675">Receptor</keyword>
<evidence type="ECO:0000256" key="9">
    <source>
        <dbReference type="ARBA" id="ARBA00023136"/>
    </source>
</evidence>
<dbReference type="RefSeq" id="WP_083629205.1">
    <property type="nucleotide sequence ID" value="NZ_CP018820.1"/>
</dbReference>
<dbReference type="EMBL" id="QQWO01000015">
    <property type="protein sequence ID" value="RSV00676.1"/>
    <property type="molecule type" value="Genomic_DNA"/>
</dbReference>
<evidence type="ECO:0000256" key="5">
    <source>
        <dbReference type="ARBA" id="ARBA00022692"/>
    </source>
</evidence>
<dbReference type="InterPro" id="IPR039426">
    <property type="entry name" value="TonB-dep_rcpt-like"/>
</dbReference>
<keyword evidence="13" id="KW-0732">Signal</keyword>
<dbReference type="Pfam" id="PF07715">
    <property type="entry name" value="Plug"/>
    <property type="match status" value="1"/>
</dbReference>
<protein>
    <submittedName>
        <fullName evidence="16">TonB-dependent receptor</fullName>
    </submittedName>
</protein>
<feature type="domain" description="TonB-dependent receptor-like beta-barrel" evidence="14">
    <location>
        <begin position="284"/>
        <end position="707"/>
    </location>
</feature>
<evidence type="ECO:0000256" key="12">
    <source>
        <dbReference type="RuleBase" id="RU003357"/>
    </source>
</evidence>
<dbReference type="SUPFAM" id="SSF56935">
    <property type="entry name" value="Porins"/>
    <property type="match status" value="1"/>
</dbReference>
<dbReference type="Proteomes" id="UP000286681">
    <property type="component" value="Unassembled WGS sequence"/>
</dbReference>
<comment type="subcellular location">
    <subcellularLocation>
        <location evidence="1 11">Cell outer membrane</location>
        <topology evidence="1 11">Multi-pass membrane protein</topology>
    </subcellularLocation>
</comment>
<gene>
    <name evidence="16" type="ORF">CA257_16475</name>
</gene>
<dbReference type="PANTHER" id="PTHR32552:SF81">
    <property type="entry name" value="TONB-DEPENDENT OUTER MEMBRANE RECEPTOR"/>
    <property type="match status" value="1"/>
</dbReference>
<feature type="signal peptide" evidence="13">
    <location>
        <begin position="1"/>
        <end position="30"/>
    </location>
</feature>
<dbReference type="PROSITE" id="PS52016">
    <property type="entry name" value="TONB_DEPENDENT_REC_3"/>
    <property type="match status" value="1"/>
</dbReference>
<keyword evidence="2 11" id="KW-0813">Transport</keyword>
<keyword evidence="3 11" id="KW-1134">Transmembrane beta strand</keyword>
<evidence type="ECO:0000256" key="8">
    <source>
        <dbReference type="ARBA" id="ARBA00023077"/>
    </source>
</evidence>
<evidence type="ECO:0000256" key="4">
    <source>
        <dbReference type="ARBA" id="ARBA00022496"/>
    </source>
</evidence>
<keyword evidence="8 12" id="KW-0798">TonB box</keyword>
<evidence type="ECO:0000313" key="16">
    <source>
        <dbReference type="EMBL" id="RSV00676.1"/>
    </source>
</evidence>
<feature type="chain" id="PRO_5042497994" evidence="13">
    <location>
        <begin position="31"/>
        <end position="741"/>
    </location>
</feature>
<keyword evidence="7" id="KW-0406">Ion transport</keyword>
<evidence type="ECO:0000313" key="17">
    <source>
        <dbReference type="Proteomes" id="UP000286681"/>
    </source>
</evidence>
<keyword evidence="6" id="KW-0408">Iron</keyword>
<evidence type="ECO:0000259" key="15">
    <source>
        <dbReference type="Pfam" id="PF07715"/>
    </source>
</evidence>